<comment type="caution">
    <text evidence="1">The sequence shown here is derived from an EMBL/GenBank/DDBJ whole genome shotgun (WGS) entry which is preliminary data.</text>
</comment>
<reference evidence="1" key="1">
    <citation type="submission" date="2021-06" db="EMBL/GenBank/DDBJ databases">
        <authorList>
            <person name="Kallberg Y."/>
            <person name="Tangrot J."/>
            <person name="Rosling A."/>
        </authorList>
    </citation>
    <scope>NUCLEOTIDE SEQUENCE</scope>
    <source>
        <strain evidence="1">MA461A</strain>
    </source>
</reference>
<gene>
    <name evidence="1" type="ORF">RPERSI_LOCUS179</name>
</gene>
<evidence type="ECO:0000313" key="1">
    <source>
        <dbReference type="EMBL" id="CAG8461611.1"/>
    </source>
</evidence>
<name>A0ACA9KA15_9GLOM</name>
<dbReference type="Proteomes" id="UP000789920">
    <property type="component" value="Unassembled WGS sequence"/>
</dbReference>
<dbReference type="EMBL" id="CAJVQC010000130">
    <property type="protein sequence ID" value="CAG8461611.1"/>
    <property type="molecule type" value="Genomic_DNA"/>
</dbReference>
<protein>
    <submittedName>
        <fullName evidence="1">10539_t:CDS:1</fullName>
    </submittedName>
</protein>
<sequence length="274" mass="31527">MSEQTSHSDMPLDDSEIYEDDILASTESGSRSKRARKGGPSFHEVWSYVTKGVQVNPGHYEATLPEEIQKYWCNKLAEENNTYRRNSQLNPNLPSQVNNYYDELLLKAWIMANIAFEVVENSFIKSLFKAHNPAYTLPSYTTLSERLLDKEFARVQNAINDELENIENLTLIKLSESELRDMVNLISINNFIDNEEINKSINTIYNSQNVLTHTNLILEDIVNLRDLIFQDRDIVSYEISNNNPSNNNKNIIVGNMNFSPENLVDTILNDKLEN</sequence>
<keyword evidence="2" id="KW-1185">Reference proteome</keyword>
<evidence type="ECO:0000313" key="2">
    <source>
        <dbReference type="Proteomes" id="UP000789920"/>
    </source>
</evidence>
<proteinExistence type="predicted"/>
<accession>A0ACA9KA15</accession>
<organism evidence="1 2">
    <name type="scientific">Racocetra persica</name>
    <dbReference type="NCBI Taxonomy" id="160502"/>
    <lineage>
        <taxon>Eukaryota</taxon>
        <taxon>Fungi</taxon>
        <taxon>Fungi incertae sedis</taxon>
        <taxon>Mucoromycota</taxon>
        <taxon>Glomeromycotina</taxon>
        <taxon>Glomeromycetes</taxon>
        <taxon>Diversisporales</taxon>
        <taxon>Gigasporaceae</taxon>
        <taxon>Racocetra</taxon>
    </lineage>
</organism>